<evidence type="ECO:0000256" key="9">
    <source>
        <dbReference type="ARBA" id="ARBA00023180"/>
    </source>
</evidence>
<feature type="domain" description="Fibronectin type-III" evidence="12">
    <location>
        <begin position="143"/>
        <end position="239"/>
    </location>
</feature>
<sequence length="762" mass="85827">MDIWSPKLHLATWTVMSFLCVFSHEVTVRDSDLKLCEKDERLCVTDLRDCAPRPPASIQKTLNMSCCYQISHRSMTCEWSQESNSFTESDVSLIFSSGDTIISCQGIFNPAAVLNITARIKNYMMGREIWSQPHTVFLYDAVKPSQPVLTVLGSTEDSIVVSWRSNVGDGSCRLRYRDNNTHTWTQAPDYVPAHQDQTLTYTITDLLTFTVYRAAVACREDFGIWSDWSSDVSTRTLDRVPSRPPEVCYRVETTDSGGSFLLHLMWKDLDLRDARGRILGYQVSYKPVKKQQLQDRIIQNVTDVTALLVVEEGNCSVTVTAFNTAGCGPAAHLRIDTQTQNTLSSVRSLWVSSSFPAMKGLLVQWESPTASPSVPPVSHFAVQWRSETRPSTSRWTTVGYNTTSTVIRDVDPDESYLISVFPIYPHQQCGSPQLLPASLQQGALMEPVQLKVGVVTKTTVTVVWVWQRKAGPIRVNRYRVMLTKELESKTLSLWPDQWQLTFNNLKPNTEYSLLLLADDVSRNIIPVRTDFDEMPAVATATPLLLLAVTVLIISILSRTVYKSYFFPPISSPRASTTGQWLMDPNHQKTAVINLLDIEDFQVTDVLGEKSLITVCPNVQPSSEEDLHEDTSLLLISRLIIKPSALELDPEYISDAPVITEHPLVSLQSYHADYTVSCRHPDTVFPSEESSEADAAMLHQTREANSCFPQKEEESDFSERLHQKEKETALKCHFPEFMENSHCAYQITCEAEYVSSFLGKTDV</sequence>
<dbReference type="InterPro" id="IPR036116">
    <property type="entry name" value="FN3_sf"/>
</dbReference>
<dbReference type="AlphaFoldDB" id="A0A6A5FBH6"/>
<proteinExistence type="inferred from homology"/>
<evidence type="ECO:0000256" key="3">
    <source>
        <dbReference type="ARBA" id="ARBA00022692"/>
    </source>
</evidence>
<evidence type="ECO:0000259" key="12">
    <source>
        <dbReference type="PROSITE" id="PS50853"/>
    </source>
</evidence>
<dbReference type="EMBL" id="VHII01000006">
    <property type="protein sequence ID" value="KAF1389648.1"/>
    <property type="molecule type" value="Genomic_DNA"/>
</dbReference>
<dbReference type="SUPFAM" id="SSF49265">
    <property type="entry name" value="Fibronectin type III"/>
    <property type="match status" value="2"/>
</dbReference>
<comment type="similarity">
    <text evidence="2">Belongs to the type I cytokine receptor family. Type 2 subfamily.</text>
</comment>
<dbReference type="PROSITE" id="PS50853">
    <property type="entry name" value="FN3"/>
    <property type="match status" value="3"/>
</dbReference>
<evidence type="ECO:0000256" key="10">
    <source>
        <dbReference type="SAM" id="Phobius"/>
    </source>
</evidence>
<evidence type="ECO:0000256" key="4">
    <source>
        <dbReference type="ARBA" id="ARBA00022729"/>
    </source>
</evidence>
<keyword evidence="6 10" id="KW-1133">Transmembrane helix</keyword>
<dbReference type="CDD" id="cd00063">
    <property type="entry name" value="FN3"/>
    <property type="match status" value="2"/>
</dbReference>
<accession>A0A6A5FBH6</accession>
<keyword evidence="9" id="KW-0325">Glycoprotein</keyword>
<evidence type="ECO:0000256" key="7">
    <source>
        <dbReference type="ARBA" id="ARBA00023136"/>
    </source>
</evidence>
<dbReference type="SMART" id="SM00060">
    <property type="entry name" value="FN3"/>
    <property type="match status" value="4"/>
</dbReference>
<evidence type="ECO:0000256" key="8">
    <source>
        <dbReference type="ARBA" id="ARBA00023170"/>
    </source>
</evidence>
<feature type="domain" description="Fibronectin type-III" evidence="12">
    <location>
        <begin position="345"/>
        <end position="447"/>
    </location>
</feature>
<feature type="chain" id="PRO_5025467558" description="Fibronectin type-III domain-containing protein" evidence="11">
    <location>
        <begin position="24"/>
        <end position="762"/>
    </location>
</feature>
<comment type="caution">
    <text evidence="13">The sequence shown here is derived from an EMBL/GenBank/DDBJ whole genome shotgun (WGS) entry which is preliminary data.</text>
</comment>
<dbReference type="GO" id="GO:0005886">
    <property type="term" value="C:plasma membrane"/>
    <property type="evidence" value="ECO:0007669"/>
    <property type="project" value="UniProtKB-ARBA"/>
</dbReference>
<feature type="domain" description="Fibronectin type-III" evidence="12">
    <location>
        <begin position="241"/>
        <end position="342"/>
    </location>
</feature>
<dbReference type="PANTHER" id="PTHR48423:SF1">
    <property type="entry name" value="INTERLEUKIN-27 RECEPTOR SUBUNIT ALPHA"/>
    <property type="match status" value="1"/>
</dbReference>
<dbReference type="OrthoDB" id="9828391at2759"/>
<feature type="signal peptide" evidence="11">
    <location>
        <begin position="1"/>
        <end position="23"/>
    </location>
</feature>
<keyword evidence="7 10" id="KW-0472">Membrane</keyword>
<keyword evidence="8" id="KW-0675">Receptor</keyword>
<dbReference type="Gene3D" id="2.60.40.10">
    <property type="entry name" value="Immunoglobulins"/>
    <property type="match status" value="4"/>
</dbReference>
<evidence type="ECO:0000313" key="13">
    <source>
        <dbReference type="EMBL" id="KAF1389648.1"/>
    </source>
</evidence>
<keyword evidence="3 10" id="KW-0812">Transmembrane</keyword>
<evidence type="ECO:0000256" key="5">
    <source>
        <dbReference type="ARBA" id="ARBA00022737"/>
    </source>
</evidence>
<dbReference type="Proteomes" id="UP000465112">
    <property type="component" value="Chromosome 6"/>
</dbReference>
<gene>
    <name evidence="13" type="ORF">PFLUV_G00075650</name>
</gene>
<keyword evidence="4 11" id="KW-0732">Signal</keyword>
<feature type="transmembrane region" description="Helical" evidence="10">
    <location>
        <begin position="536"/>
        <end position="556"/>
    </location>
</feature>
<evidence type="ECO:0000256" key="2">
    <source>
        <dbReference type="ARBA" id="ARBA00008921"/>
    </source>
</evidence>
<evidence type="ECO:0000313" key="14">
    <source>
        <dbReference type="Proteomes" id="UP000465112"/>
    </source>
</evidence>
<reference evidence="13 14" key="1">
    <citation type="submission" date="2019-06" db="EMBL/GenBank/DDBJ databases">
        <title>A chromosome-scale genome assembly of the European perch, Perca fluviatilis.</title>
        <authorList>
            <person name="Roques C."/>
            <person name="Zahm M."/>
            <person name="Cabau C."/>
            <person name="Klopp C."/>
            <person name="Bouchez O."/>
            <person name="Donnadieu C."/>
            <person name="Kuhl H."/>
            <person name="Gislard M."/>
            <person name="Guendouz S."/>
            <person name="Journot L."/>
            <person name="Haffray P."/>
            <person name="Bestin A."/>
            <person name="Morvezen R."/>
            <person name="Feron R."/>
            <person name="Wen M."/>
            <person name="Jouanno E."/>
            <person name="Herpin A."/>
            <person name="Schartl M."/>
            <person name="Postlethwait J."/>
            <person name="Schaerlinger B."/>
            <person name="Chardard D."/>
            <person name="Lecocq T."/>
            <person name="Poncet C."/>
            <person name="Jaffrelo L."/>
            <person name="Lampietro C."/>
            <person name="Guiguen Y."/>
        </authorList>
    </citation>
    <scope>NUCLEOTIDE SEQUENCE [LARGE SCALE GENOMIC DNA]</scope>
    <source>
        <tissue evidence="13">Blood</tissue>
    </source>
</reference>
<keyword evidence="14" id="KW-1185">Reference proteome</keyword>
<dbReference type="PANTHER" id="PTHR48423">
    <property type="entry name" value="INTERLEUKIN-27 RECEPTOR SUBUNIT ALPHA"/>
    <property type="match status" value="1"/>
</dbReference>
<dbReference type="InterPro" id="IPR052672">
    <property type="entry name" value="Type1_Cytokine_Rcpt_Type2"/>
</dbReference>
<dbReference type="InterPro" id="IPR003961">
    <property type="entry name" value="FN3_dom"/>
</dbReference>
<dbReference type="InterPro" id="IPR013783">
    <property type="entry name" value="Ig-like_fold"/>
</dbReference>
<name>A0A6A5FBH6_PERFL</name>
<evidence type="ECO:0000256" key="11">
    <source>
        <dbReference type="SAM" id="SignalP"/>
    </source>
</evidence>
<organism evidence="13 14">
    <name type="scientific">Perca fluviatilis</name>
    <name type="common">European perch</name>
    <dbReference type="NCBI Taxonomy" id="8168"/>
    <lineage>
        <taxon>Eukaryota</taxon>
        <taxon>Metazoa</taxon>
        <taxon>Chordata</taxon>
        <taxon>Craniata</taxon>
        <taxon>Vertebrata</taxon>
        <taxon>Euteleostomi</taxon>
        <taxon>Actinopterygii</taxon>
        <taxon>Neopterygii</taxon>
        <taxon>Teleostei</taxon>
        <taxon>Neoteleostei</taxon>
        <taxon>Acanthomorphata</taxon>
        <taxon>Eupercaria</taxon>
        <taxon>Perciformes</taxon>
        <taxon>Percoidei</taxon>
        <taxon>Percidae</taxon>
        <taxon>Percinae</taxon>
        <taxon>Perca</taxon>
    </lineage>
</organism>
<keyword evidence="5" id="KW-0677">Repeat</keyword>
<evidence type="ECO:0000256" key="6">
    <source>
        <dbReference type="ARBA" id="ARBA00022989"/>
    </source>
</evidence>
<protein>
    <recommendedName>
        <fullName evidence="12">Fibronectin type-III domain-containing protein</fullName>
    </recommendedName>
</protein>
<evidence type="ECO:0000256" key="1">
    <source>
        <dbReference type="ARBA" id="ARBA00004479"/>
    </source>
</evidence>
<comment type="subcellular location">
    <subcellularLocation>
        <location evidence="1">Membrane</location>
        <topology evidence="1">Single-pass type I membrane protein</topology>
    </subcellularLocation>
</comment>